<evidence type="ECO:0008006" key="3">
    <source>
        <dbReference type="Google" id="ProtNLM"/>
    </source>
</evidence>
<dbReference type="AlphaFoldDB" id="A0A285P8Y9"/>
<proteinExistence type="predicted"/>
<dbReference type="OrthoDB" id="3577375at2"/>
<dbReference type="Proteomes" id="UP000218627">
    <property type="component" value="Unassembled WGS sequence"/>
</dbReference>
<sequence>MFKEKALLAETFVEEKDGQWSVFIEVLFKDSSVRYEVGRYFTKEKAQIAANYIKRCANRDLPYPNDGLGGCC</sequence>
<keyword evidence="2" id="KW-1185">Reference proteome</keyword>
<dbReference type="EMBL" id="OBEN01000013">
    <property type="protein sequence ID" value="SNZ16596.1"/>
    <property type="molecule type" value="Genomic_DNA"/>
</dbReference>
<evidence type="ECO:0000313" key="1">
    <source>
        <dbReference type="EMBL" id="SNZ16596.1"/>
    </source>
</evidence>
<reference evidence="2" key="1">
    <citation type="submission" date="2017-09" db="EMBL/GenBank/DDBJ databases">
        <authorList>
            <person name="Varghese N."/>
            <person name="Submissions S."/>
        </authorList>
    </citation>
    <scope>NUCLEOTIDE SEQUENCE [LARGE SCALE GENOMIC DNA]</scope>
    <source>
        <strain evidence="2">DSM 2913</strain>
    </source>
</reference>
<gene>
    <name evidence="1" type="ORF">SAMN06265353_1647</name>
</gene>
<protein>
    <recommendedName>
        <fullName evidence="3">AP2 domain-containing protein</fullName>
    </recommendedName>
</protein>
<organism evidence="1 2">
    <name type="scientific">Hydrogenobacter hydrogenophilus</name>
    <dbReference type="NCBI Taxonomy" id="35835"/>
    <lineage>
        <taxon>Bacteria</taxon>
        <taxon>Pseudomonadati</taxon>
        <taxon>Aquificota</taxon>
        <taxon>Aquificia</taxon>
        <taxon>Aquificales</taxon>
        <taxon>Aquificaceae</taxon>
        <taxon>Hydrogenobacter</taxon>
    </lineage>
</organism>
<dbReference type="RefSeq" id="WP_025306152.1">
    <property type="nucleotide sequence ID" value="NZ_OBEN01000013.1"/>
</dbReference>
<name>A0A285P8Y9_9AQUI</name>
<accession>A0A285P8Y9</accession>
<evidence type="ECO:0000313" key="2">
    <source>
        <dbReference type="Proteomes" id="UP000218627"/>
    </source>
</evidence>